<gene>
    <name evidence="1" type="ORF">Q8A67_014056</name>
</gene>
<organism evidence="1 2">
    <name type="scientific">Cirrhinus molitorella</name>
    <name type="common">mud carp</name>
    <dbReference type="NCBI Taxonomy" id="172907"/>
    <lineage>
        <taxon>Eukaryota</taxon>
        <taxon>Metazoa</taxon>
        <taxon>Chordata</taxon>
        <taxon>Craniata</taxon>
        <taxon>Vertebrata</taxon>
        <taxon>Euteleostomi</taxon>
        <taxon>Actinopterygii</taxon>
        <taxon>Neopterygii</taxon>
        <taxon>Teleostei</taxon>
        <taxon>Ostariophysi</taxon>
        <taxon>Cypriniformes</taxon>
        <taxon>Cyprinidae</taxon>
        <taxon>Labeoninae</taxon>
        <taxon>Labeonini</taxon>
        <taxon>Cirrhinus</taxon>
    </lineage>
</organism>
<reference evidence="1" key="1">
    <citation type="submission" date="2023-08" db="EMBL/GenBank/DDBJ databases">
        <title>Chromosome-level Genome Assembly of mud carp (Cirrhinus molitorella).</title>
        <authorList>
            <person name="Liu H."/>
        </authorList>
    </citation>
    <scope>NUCLEOTIDE SEQUENCE</scope>
    <source>
        <strain evidence="1">Prfri</strain>
        <tissue evidence="1">Muscle</tissue>
    </source>
</reference>
<proteinExistence type="predicted"/>
<sequence length="76" mass="8394">MSNINTNLHTRKALPTRCPKRETDLLRSHARLLSLAAGLHGDVLRSAVAARGQSAQLHTRLTLTTAWTHFPDITVL</sequence>
<evidence type="ECO:0000313" key="2">
    <source>
        <dbReference type="Proteomes" id="UP001187343"/>
    </source>
</evidence>
<evidence type="ECO:0000313" key="1">
    <source>
        <dbReference type="EMBL" id="KAK2891413.1"/>
    </source>
</evidence>
<protein>
    <submittedName>
        <fullName evidence="1">Uncharacterized protein</fullName>
    </submittedName>
</protein>
<comment type="caution">
    <text evidence="1">The sequence shown here is derived from an EMBL/GenBank/DDBJ whole genome shotgun (WGS) entry which is preliminary data.</text>
</comment>
<dbReference type="Proteomes" id="UP001187343">
    <property type="component" value="Unassembled WGS sequence"/>
</dbReference>
<accession>A0AA88PMR9</accession>
<dbReference type="EMBL" id="JAUYZG010000013">
    <property type="protein sequence ID" value="KAK2891413.1"/>
    <property type="molecule type" value="Genomic_DNA"/>
</dbReference>
<keyword evidence="2" id="KW-1185">Reference proteome</keyword>
<dbReference type="AlphaFoldDB" id="A0AA88PMR9"/>
<name>A0AA88PMR9_9TELE</name>